<dbReference type="Gene3D" id="1.10.260.40">
    <property type="entry name" value="lambda repressor-like DNA-binding domains"/>
    <property type="match status" value="1"/>
</dbReference>
<keyword evidence="3" id="KW-1185">Reference proteome</keyword>
<dbReference type="InterPro" id="IPR001387">
    <property type="entry name" value="Cro/C1-type_HTH"/>
</dbReference>
<dbReference type="Proteomes" id="UP000305674">
    <property type="component" value="Unassembled WGS sequence"/>
</dbReference>
<sequence>MMHDAGLTMPKGAFGRLLKFWRKTRGLSQEGLALKVGSSLRHISFLETGKSLPGQELVEKIAELLELNVRETNNLLASAGYAPTSFTLKPDSHEHHWLHQSLIATLRGFEPFPAMIIDQYGSARMINRGMLTLVRRFAPVTAAKESFNMVDLIFTEQGFKPYLIGWEDTVCALLMTLQQDVLMYQDPWASQLLQRVLEERSVPRDWRQRGSKQMNVTGFVTTTDFPGRGVEQWMHVFHTVGATSFVSEPKLMIHAIFPKEHHCDPKWQQLVDRCDCDHPLLPY</sequence>
<dbReference type="GO" id="GO:0003677">
    <property type="term" value="F:DNA binding"/>
    <property type="evidence" value="ECO:0007669"/>
    <property type="project" value="InterPro"/>
</dbReference>
<dbReference type="OrthoDB" id="2959414at2"/>
<dbReference type="Pfam" id="PF01381">
    <property type="entry name" value="HTH_3"/>
    <property type="match status" value="1"/>
</dbReference>
<dbReference type="PANTHER" id="PTHR35010">
    <property type="entry name" value="BLL4672 PROTEIN-RELATED"/>
    <property type="match status" value="1"/>
</dbReference>
<dbReference type="Pfam" id="PF17765">
    <property type="entry name" value="MLTR_LBD"/>
    <property type="match status" value="1"/>
</dbReference>
<dbReference type="AlphaFoldDB" id="A0A4U1BGW8"/>
<evidence type="ECO:0000313" key="3">
    <source>
        <dbReference type="Proteomes" id="UP000305674"/>
    </source>
</evidence>
<reference evidence="2 3" key="1">
    <citation type="submission" date="2019-04" db="EMBL/GenBank/DDBJ databases">
        <authorList>
            <person name="Hwang J.C."/>
        </authorList>
    </citation>
    <scope>NUCLEOTIDE SEQUENCE [LARGE SCALE GENOMIC DNA]</scope>
    <source>
        <strain evidence="2 3">IMCC35001</strain>
    </source>
</reference>
<dbReference type="InterPro" id="IPR010982">
    <property type="entry name" value="Lambda_DNA-bd_dom_sf"/>
</dbReference>
<feature type="domain" description="HTH cro/C1-type" evidence="1">
    <location>
        <begin position="18"/>
        <end position="72"/>
    </location>
</feature>
<dbReference type="SUPFAM" id="SSF47413">
    <property type="entry name" value="lambda repressor-like DNA-binding domains"/>
    <property type="match status" value="1"/>
</dbReference>
<evidence type="ECO:0000313" key="2">
    <source>
        <dbReference type="EMBL" id="TKB50257.1"/>
    </source>
</evidence>
<evidence type="ECO:0000259" key="1">
    <source>
        <dbReference type="PROSITE" id="PS50943"/>
    </source>
</evidence>
<dbReference type="SMART" id="SM00530">
    <property type="entry name" value="HTH_XRE"/>
    <property type="match status" value="1"/>
</dbReference>
<dbReference type="CDD" id="cd00093">
    <property type="entry name" value="HTH_XRE"/>
    <property type="match status" value="1"/>
</dbReference>
<proteinExistence type="predicted"/>
<name>A0A4U1BGW8_9GAMM</name>
<dbReference type="PROSITE" id="PS50943">
    <property type="entry name" value="HTH_CROC1"/>
    <property type="match status" value="1"/>
</dbReference>
<accession>A0A4U1BGW8</accession>
<protein>
    <submittedName>
        <fullName evidence="2">Helix-turn-helix transcriptional regulator</fullName>
    </submittedName>
</protein>
<dbReference type="PANTHER" id="PTHR35010:SF4">
    <property type="entry name" value="BLL5781 PROTEIN"/>
    <property type="match status" value="1"/>
</dbReference>
<dbReference type="InterPro" id="IPR041413">
    <property type="entry name" value="MLTR_LBD"/>
</dbReference>
<dbReference type="EMBL" id="SWCI01000002">
    <property type="protein sequence ID" value="TKB50257.1"/>
    <property type="molecule type" value="Genomic_DNA"/>
</dbReference>
<comment type="caution">
    <text evidence="2">The sequence shown here is derived from an EMBL/GenBank/DDBJ whole genome shotgun (WGS) entry which is preliminary data.</text>
</comment>
<organism evidence="2 3">
    <name type="scientific">Ferrimonas sediminicola</name>
    <dbReference type="NCBI Taxonomy" id="2569538"/>
    <lineage>
        <taxon>Bacteria</taxon>
        <taxon>Pseudomonadati</taxon>
        <taxon>Pseudomonadota</taxon>
        <taxon>Gammaproteobacteria</taxon>
        <taxon>Alteromonadales</taxon>
        <taxon>Ferrimonadaceae</taxon>
        <taxon>Ferrimonas</taxon>
    </lineage>
</organism>
<dbReference type="Gene3D" id="3.30.450.180">
    <property type="match status" value="1"/>
</dbReference>
<gene>
    <name evidence="2" type="ORF">FCL40_03595</name>
</gene>